<feature type="compositionally biased region" description="Low complexity" evidence="1">
    <location>
        <begin position="195"/>
        <end position="222"/>
    </location>
</feature>
<keyword evidence="2" id="KW-1133">Transmembrane helix</keyword>
<feature type="region of interest" description="Disordered" evidence="1">
    <location>
        <begin position="186"/>
        <end position="273"/>
    </location>
</feature>
<dbReference type="RefSeq" id="WP_091432904.1">
    <property type="nucleotide sequence ID" value="NZ_BMMJ01000003.1"/>
</dbReference>
<sequence length="273" mass="27850">MVDSQNTPARARPSVVTISSYLILAFAITQVIGLILSFLTIGPTRDAFQEAYQGSDPDGAATLANVGVAFAIGASVLVVLLAVGLFVLAMLNNRGKNWSRITTWVVGGVLVCCSGGGLISGAAGMAGNQSGGDIDTDALQRRLEADLPSWYNGVSMTLSVLGLLALLAALILLALPASNEFFRNKPQGWEPPVPGGNYPGHPQGQPGYPQTPGHPQGSNDPGYPSPSGPPQGSGDPGYPPPGQSPGGQFPPSQGDQGPPSQGDQGPSDRPSGS</sequence>
<evidence type="ECO:0000313" key="4">
    <source>
        <dbReference type="Proteomes" id="UP000198937"/>
    </source>
</evidence>
<accession>A0A1C6TY26</accession>
<keyword evidence="4" id="KW-1185">Reference proteome</keyword>
<reference evidence="4" key="1">
    <citation type="submission" date="2016-06" db="EMBL/GenBank/DDBJ databases">
        <authorList>
            <person name="Varghese N."/>
            <person name="Submissions Spin"/>
        </authorList>
    </citation>
    <scope>NUCLEOTIDE SEQUENCE [LARGE SCALE GENOMIC DNA]</scope>
    <source>
        <strain evidence="4">DSM 45577</strain>
    </source>
</reference>
<feature type="compositionally biased region" description="Low complexity" evidence="1">
    <location>
        <begin position="246"/>
        <end position="273"/>
    </location>
</feature>
<feature type="transmembrane region" description="Helical" evidence="2">
    <location>
        <begin position="62"/>
        <end position="89"/>
    </location>
</feature>
<feature type="transmembrane region" description="Helical" evidence="2">
    <location>
        <begin position="21"/>
        <end position="42"/>
    </location>
</feature>
<dbReference type="AlphaFoldDB" id="A0A1C6TY26"/>
<name>A0A1C6TY26_9ACTN</name>
<keyword evidence="2" id="KW-0812">Transmembrane</keyword>
<organism evidence="3 4">
    <name type="scientific">Micromonospora yangpuensis</name>
    <dbReference type="NCBI Taxonomy" id="683228"/>
    <lineage>
        <taxon>Bacteria</taxon>
        <taxon>Bacillati</taxon>
        <taxon>Actinomycetota</taxon>
        <taxon>Actinomycetes</taxon>
        <taxon>Micromonosporales</taxon>
        <taxon>Micromonosporaceae</taxon>
        <taxon>Micromonospora</taxon>
    </lineage>
</organism>
<protein>
    <submittedName>
        <fullName evidence="3">Uncharacterized protein</fullName>
    </submittedName>
</protein>
<evidence type="ECO:0000313" key="3">
    <source>
        <dbReference type="EMBL" id="SCL46521.1"/>
    </source>
</evidence>
<gene>
    <name evidence="3" type="ORF">GA0070617_0298</name>
</gene>
<feature type="transmembrane region" description="Helical" evidence="2">
    <location>
        <begin position="150"/>
        <end position="175"/>
    </location>
</feature>
<feature type="transmembrane region" description="Helical" evidence="2">
    <location>
        <begin position="101"/>
        <end position="123"/>
    </location>
</feature>
<dbReference type="OrthoDB" id="5194611at2"/>
<evidence type="ECO:0000256" key="2">
    <source>
        <dbReference type="SAM" id="Phobius"/>
    </source>
</evidence>
<proteinExistence type="predicted"/>
<dbReference type="Proteomes" id="UP000198937">
    <property type="component" value="Unassembled WGS sequence"/>
</dbReference>
<evidence type="ECO:0000256" key="1">
    <source>
        <dbReference type="SAM" id="MobiDB-lite"/>
    </source>
</evidence>
<dbReference type="EMBL" id="FMIA01000002">
    <property type="protein sequence ID" value="SCL46521.1"/>
    <property type="molecule type" value="Genomic_DNA"/>
</dbReference>
<dbReference type="STRING" id="683228.GA0070617_0298"/>
<keyword evidence="2" id="KW-0472">Membrane</keyword>